<proteinExistence type="inferred from homology"/>
<dbReference type="AlphaFoldDB" id="A0A1W1CS45"/>
<keyword evidence="5" id="KW-0067">ATP-binding</keyword>
<comment type="catalytic activity">
    <reaction evidence="6">
        <text>cytidine(34) in tRNA(Ile2) + L-lysine + ATP = lysidine(34) in tRNA(Ile2) + AMP + diphosphate + H(+)</text>
        <dbReference type="Rhea" id="RHEA:43744"/>
        <dbReference type="Rhea" id="RHEA-COMP:10625"/>
        <dbReference type="Rhea" id="RHEA-COMP:10670"/>
        <dbReference type="ChEBI" id="CHEBI:15378"/>
        <dbReference type="ChEBI" id="CHEBI:30616"/>
        <dbReference type="ChEBI" id="CHEBI:32551"/>
        <dbReference type="ChEBI" id="CHEBI:33019"/>
        <dbReference type="ChEBI" id="CHEBI:82748"/>
        <dbReference type="ChEBI" id="CHEBI:83665"/>
        <dbReference type="ChEBI" id="CHEBI:456215"/>
        <dbReference type="EC" id="6.3.4.19"/>
    </reaction>
</comment>
<dbReference type="EMBL" id="FPHM01000125">
    <property type="protein sequence ID" value="SFV68700.1"/>
    <property type="molecule type" value="Genomic_DNA"/>
</dbReference>
<dbReference type="InterPro" id="IPR012795">
    <property type="entry name" value="tRNA_Ile_lys_synt_N"/>
</dbReference>
<evidence type="ECO:0000256" key="1">
    <source>
        <dbReference type="ARBA" id="ARBA00013267"/>
    </source>
</evidence>
<dbReference type="SUPFAM" id="SSF52402">
    <property type="entry name" value="Adenine nucleotide alpha hydrolases-like"/>
    <property type="match status" value="1"/>
</dbReference>
<dbReference type="CDD" id="cd01992">
    <property type="entry name" value="TilS_N"/>
    <property type="match status" value="1"/>
</dbReference>
<dbReference type="PANTHER" id="PTHR43033:SF1">
    <property type="entry name" value="TRNA(ILE)-LYSIDINE SYNTHASE-RELATED"/>
    <property type="match status" value="1"/>
</dbReference>
<evidence type="ECO:0000256" key="4">
    <source>
        <dbReference type="ARBA" id="ARBA00022741"/>
    </source>
</evidence>
<dbReference type="NCBIfam" id="TIGR02432">
    <property type="entry name" value="lysidine_TilS_N"/>
    <property type="match status" value="1"/>
</dbReference>
<evidence type="ECO:0000256" key="3">
    <source>
        <dbReference type="ARBA" id="ARBA00022694"/>
    </source>
</evidence>
<evidence type="ECO:0000313" key="8">
    <source>
        <dbReference type="EMBL" id="SFV68700.1"/>
    </source>
</evidence>
<dbReference type="Pfam" id="PF01171">
    <property type="entry name" value="ATP_bind_3"/>
    <property type="match status" value="1"/>
</dbReference>
<dbReference type="GO" id="GO:0005524">
    <property type="term" value="F:ATP binding"/>
    <property type="evidence" value="ECO:0007669"/>
    <property type="project" value="UniProtKB-KW"/>
</dbReference>
<dbReference type="InterPro" id="IPR011063">
    <property type="entry name" value="TilS/TtcA_N"/>
</dbReference>
<evidence type="ECO:0000256" key="2">
    <source>
        <dbReference type="ARBA" id="ARBA00022598"/>
    </source>
</evidence>
<dbReference type="HAMAP" id="MF_01161">
    <property type="entry name" value="tRNA_Ile_lys_synt"/>
    <property type="match status" value="1"/>
</dbReference>
<dbReference type="GO" id="GO:0008033">
    <property type="term" value="P:tRNA processing"/>
    <property type="evidence" value="ECO:0007669"/>
    <property type="project" value="UniProtKB-KW"/>
</dbReference>
<accession>A0A1W1CS45</accession>
<dbReference type="EC" id="6.3.4.19" evidence="1"/>
<protein>
    <recommendedName>
        <fullName evidence="1">tRNA(Ile)-lysidine synthetase</fullName>
        <ecNumber evidence="1">6.3.4.19</ecNumber>
    </recommendedName>
</protein>
<reference evidence="8" key="1">
    <citation type="submission" date="2016-10" db="EMBL/GenBank/DDBJ databases">
        <authorList>
            <person name="de Groot N.N."/>
        </authorList>
    </citation>
    <scope>NUCLEOTIDE SEQUENCE</scope>
</reference>
<keyword evidence="3" id="KW-0819">tRNA processing</keyword>
<dbReference type="InterPro" id="IPR014729">
    <property type="entry name" value="Rossmann-like_a/b/a_fold"/>
</dbReference>
<evidence type="ECO:0000256" key="6">
    <source>
        <dbReference type="ARBA" id="ARBA00048539"/>
    </source>
</evidence>
<evidence type="ECO:0000259" key="7">
    <source>
        <dbReference type="Pfam" id="PF01171"/>
    </source>
</evidence>
<dbReference type="InterPro" id="IPR012094">
    <property type="entry name" value="tRNA_Ile_lys_synt"/>
</dbReference>
<organism evidence="8">
    <name type="scientific">hydrothermal vent metagenome</name>
    <dbReference type="NCBI Taxonomy" id="652676"/>
    <lineage>
        <taxon>unclassified sequences</taxon>
        <taxon>metagenomes</taxon>
        <taxon>ecological metagenomes</taxon>
    </lineage>
</organism>
<dbReference type="PANTHER" id="PTHR43033">
    <property type="entry name" value="TRNA(ILE)-LYSIDINE SYNTHASE-RELATED"/>
    <property type="match status" value="1"/>
</dbReference>
<keyword evidence="4" id="KW-0547">Nucleotide-binding</keyword>
<feature type="domain" description="tRNA(Ile)-lysidine/2-thiocytidine synthase N-terminal" evidence="7">
    <location>
        <begin position="14"/>
        <end position="186"/>
    </location>
</feature>
<sequence length="324" mass="37892">MLDLDTSRLKNKKSLLAFSAGVDSSALFFLLIEKNIHFDIAIVNYGQREQSQEEVKYAKALARKYKLFCHTISAPAFKTAFEEKAREFRYEFFESLIQIEGYDNLLTAHQLNDQLEWLLMRLSRGAGLSELLGLKSITEKPKYTLLRPLLSHTKASLIEYLESHKHRYFIDKSNEDLKYERNRFRKKFSNALIEEYSEGIKRSFSYLSQDKILLESEFERIYENKSLRIIKLNTVKSKAKACDIELKTLGYLLSASQRDEIGKENSLVIGGKWAIETEENLLYIAPYREAIMPKVFKESCRKAKIPQKIRPYLFEEEIDPFSLF</sequence>
<evidence type="ECO:0000256" key="5">
    <source>
        <dbReference type="ARBA" id="ARBA00022840"/>
    </source>
</evidence>
<dbReference type="GO" id="GO:0032267">
    <property type="term" value="F:tRNA(Ile)-lysidine synthase activity"/>
    <property type="evidence" value="ECO:0007669"/>
    <property type="project" value="UniProtKB-EC"/>
</dbReference>
<keyword evidence="2 8" id="KW-0436">Ligase</keyword>
<name>A0A1W1CS45_9ZZZZ</name>
<gene>
    <name evidence="8" type="ORF">MNB_SV-13-680</name>
</gene>
<dbReference type="Gene3D" id="3.40.50.620">
    <property type="entry name" value="HUPs"/>
    <property type="match status" value="1"/>
</dbReference>